<protein>
    <submittedName>
        <fullName evidence="4">HTH_48 domain-containing protein</fullName>
    </submittedName>
</protein>
<dbReference type="Pfam" id="PF17906">
    <property type="entry name" value="HTH_48"/>
    <property type="match status" value="1"/>
</dbReference>
<feature type="domain" description="Mos1 transposase HTH" evidence="1">
    <location>
        <begin position="5"/>
        <end position="50"/>
    </location>
</feature>
<organism evidence="3 4">
    <name type="scientific">Heligmosomoides polygyrus</name>
    <name type="common">Parasitic roundworm</name>
    <dbReference type="NCBI Taxonomy" id="6339"/>
    <lineage>
        <taxon>Eukaryota</taxon>
        <taxon>Metazoa</taxon>
        <taxon>Ecdysozoa</taxon>
        <taxon>Nematoda</taxon>
        <taxon>Chromadorea</taxon>
        <taxon>Rhabditida</taxon>
        <taxon>Rhabditina</taxon>
        <taxon>Rhabditomorpha</taxon>
        <taxon>Strongyloidea</taxon>
        <taxon>Heligmosomidae</taxon>
        <taxon>Heligmosomoides</taxon>
    </lineage>
</organism>
<proteinExistence type="predicted"/>
<accession>A0A183GNQ9</accession>
<dbReference type="Gene3D" id="1.10.10.1450">
    <property type="match status" value="1"/>
</dbReference>
<accession>A0A3P8ECU0</accession>
<name>A0A183GNQ9_HELPZ</name>
<evidence type="ECO:0000313" key="4">
    <source>
        <dbReference type="WBParaSite" id="HPBE_0002432901-mRNA-1"/>
    </source>
</evidence>
<reference evidence="4" key="2">
    <citation type="submission" date="2019-09" db="UniProtKB">
        <authorList>
            <consortium name="WormBaseParasite"/>
        </authorList>
    </citation>
    <scope>IDENTIFICATION</scope>
</reference>
<evidence type="ECO:0000259" key="1">
    <source>
        <dbReference type="Pfam" id="PF17906"/>
    </source>
</evidence>
<dbReference type="Proteomes" id="UP000050761">
    <property type="component" value="Unassembled WGS sequence"/>
</dbReference>
<dbReference type="OrthoDB" id="5825689at2759"/>
<dbReference type="EMBL" id="UZAH01036198">
    <property type="protein sequence ID" value="VDP44408.1"/>
    <property type="molecule type" value="Genomic_DNA"/>
</dbReference>
<evidence type="ECO:0000313" key="3">
    <source>
        <dbReference type="Proteomes" id="UP000050761"/>
    </source>
</evidence>
<reference evidence="2 3" key="1">
    <citation type="submission" date="2018-11" db="EMBL/GenBank/DDBJ databases">
        <authorList>
            <consortium name="Pathogen Informatics"/>
        </authorList>
    </citation>
    <scope>NUCLEOTIDE SEQUENCE [LARGE SCALE GENOMIC DNA]</scope>
</reference>
<sequence length="92" mass="10875">MDQKMIVRACLLYDFKLKKSAAESHRSLVDALGKDVVFKRQYERWFQRFAADYESLEDDEHERQAPIMDDDLLRTAVEADPTIRREKGKKVL</sequence>
<dbReference type="AlphaFoldDB" id="A0A183GNQ9"/>
<keyword evidence="3" id="KW-1185">Reference proteome</keyword>
<evidence type="ECO:0000313" key="2">
    <source>
        <dbReference type="EMBL" id="VDP44408.1"/>
    </source>
</evidence>
<gene>
    <name evidence="2" type="ORF">HPBE_LOCUS24328</name>
</gene>
<dbReference type="WBParaSite" id="HPBE_0002432901-mRNA-1">
    <property type="protein sequence ID" value="HPBE_0002432901-mRNA-1"/>
    <property type="gene ID" value="HPBE_0002432901"/>
</dbReference>
<dbReference type="InterPro" id="IPR041426">
    <property type="entry name" value="Mos1_HTH"/>
</dbReference>